<name>A0A4Y1RN86_PRUDU</name>
<proteinExistence type="predicted"/>
<protein>
    <submittedName>
        <fullName evidence="1">Uncharacterized protein</fullName>
    </submittedName>
</protein>
<evidence type="ECO:0000313" key="1">
    <source>
        <dbReference type="EMBL" id="BBH05398.1"/>
    </source>
</evidence>
<dbReference type="AlphaFoldDB" id="A0A4Y1RN86"/>
<dbReference type="EMBL" id="AP019302">
    <property type="protein sequence ID" value="BBH05398.1"/>
    <property type="molecule type" value="Genomic_DNA"/>
</dbReference>
<reference evidence="1" key="1">
    <citation type="journal article" date="2019" name="Science">
        <title>Mutation of a bHLH transcription factor allowed almond domestication.</title>
        <authorList>
            <person name="Sanchez-Perez R."/>
            <person name="Pavan S."/>
            <person name="Mazzeo R."/>
            <person name="Moldovan C."/>
            <person name="Aiese Cigliano R."/>
            <person name="Del Cueto J."/>
            <person name="Ricciardi F."/>
            <person name="Lotti C."/>
            <person name="Ricciardi L."/>
            <person name="Dicenta F."/>
            <person name="Lopez-Marques R.L."/>
            <person name="Lindberg Moller B."/>
        </authorList>
    </citation>
    <scope>NUCLEOTIDE SEQUENCE</scope>
</reference>
<organism evidence="1">
    <name type="scientific">Prunus dulcis</name>
    <name type="common">Almond</name>
    <name type="synonym">Amygdalus dulcis</name>
    <dbReference type="NCBI Taxonomy" id="3755"/>
    <lineage>
        <taxon>Eukaryota</taxon>
        <taxon>Viridiplantae</taxon>
        <taxon>Streptophyta</taxon>
        <taxon>Embryophyta</taxon>
        <taxon>Tracheophyta</taxon>
        <taxon>Spermatophyta</taxon>
        <taxon>Magnoliopsida</taxon>
        <taxon>eudicotyledons</taxon>
        <taxon>Gunneridae</taxon>
        <taxon>Pentapetalae</taxon>
        <taxon>rosids</taxon>
        <taxon>fabids</taxon>
        <taxon>Rosales</taxon>
        <taxon>Rosaceae</taxon>
        <taxon>Amygdaloideae</taxon>
        <taxon>Amygdaleae</taxon>
        <taxon>Prunus</taxon>
    </lineage>
</organism>
<feature type="non-terminal residue" evidence="1">
    <location>
        <position position="1"/>
    </location>
</feature>
<accession>A0A4Y1RN86</accession>
<sequence length="96" mass="10374">VLDLADSTASSSLFGLSLQEIKINKMAVGRVFVPNKTLVSSPKFPTAGVVLPPITKRPAGRPPTKRIKVFGEFKRPLKCSRCSVAGHNRKTCKAII</sequence>
<gene>
    <name evidence="1" type="ORF">Prudu_016768</name>
</gene>